<dbReference type="SMART" id="SM00220">
    <property type="entry name" value="S_TKc"/>
    <property type="match status" value="1"/>
</dbReference>
<sequence>MNVGRGHSTLIDLSPGVLLNEGRYEIQRELNSYNVSAGGGTAVVYAARDLHEFGDTPAYVALKVMHGPEQVPIKVVKREIAFSSSMHHNNIVRLLDVFAEGKRLIIVWELISGPDLLDLLNENGGCLAEPLACFYFLQLLEAVTFMHENGFCHRDIKPENCMVQRSTHRLKLIDFGLSKHLQSAHTLGVGTPDYMCPELLTQHSWTTLQSLSAAAFSPTTAAPSAPSYDARAVDAWAMGVLMYLLTTGKYPFEDPKFPNNLARTITNVLAVRVQPFPQSMSAGCRHVIAGLLQKDPLKRTTLIDLKKSSWVREQAYLHASKIGRIDLLEVSHGDAHCGMSTDQPEDEAPTGVLSVQASLEHSEIESFSKEGPPRSSVSADTREELGCKGLLHAGGKVEGGVVTSTDTVALRSQVDVTSKTYLQRVYSYFKRLWGAH</sequence>
<organism evidence="10 11">
    <name type="scientific">Chlamydomonas eustigma</name>
    <dbReference type="NCBI Taxonomy" id="1157962"/>
    <lineage>
        <taxon>Eukaryota</taxon>
        <taxon>Viridiplantae</taxon>
        <taxon>Chlorophyta</taxon>
        <taxon>core chlorophytes</taxon>
        <taxon>Chlorophyceae</taxon>
        <taxon>CS clade</taxon>
        <taxon>Chlamydomonadales</taxon>
        <taxon>Chlamydomonadaceae</taxon>
        <taxon>Chlamydomonas</taxon>
    </lineage>
</organism>
<evidence type="ECO:0000313" key="10">
    <source>
        <dbReference type="EMBL" id="GAX79869.1"/>
    </source>
</evidence>
<feature type="binding site" evidence="7">
    <location>
        <position position="63"/>
    </location>
    <ligand>
        <name>ATP</name>
        <dbReference type="ChEBI" id="CHEBI:30616"/>
    </ligand>
</feature>
<dbReference type="Gene3D" id="1.10.510.10">
    <property type="entry name" value="Transferase(Phosphotransferase) domain 1"/>
    <property type="match status" value="1"/>
</dbReference>
<feature type="binding site" evidence="7">
    <location>
        <begin position="159"/>
        <end position="160"/>
    </location>
    <ligand>
        <name>ATP</name>
        <dbReference type="ChEBI" id="CHEBI:30616"/>
    </ligand>
</feature>
<dbReference type="PROSITE" id="PS50011">
    <property type="entry name" value="PROTEIN_KINASE_DOM"/>
    <property type="match status" value="1"/>
</dbReference>
<evidence type="ECO:0000256" key="2">
    <source>
        <dbReference type="ARBA" id="ARBA00022679"/>
    </source>
</evidence>
<evidence type="ECO:0000256" key="3">
    <source>
        <dbReference type="ARBA" id="ARBA00022741"/>
    </source>
</evidence>
<accession>A0A250XAE7</accession>
<dbReference type="SUPFAM" id="SSF56112">
    <property type="entry name" value="Protein kinase-like (PK-like)"/>
    <property type="match status" value="1"/>
</dbReference>
<reference evidence="10 11" key="1">
    <citation type="submission" date="2017-08" db="EMBL/GenBank/DDBJ databases">
        <title>Acidophilic green algal genome provides insights into adaptation to an acidic environment.</title>
        <authorList>
            <person name="Hirooka S."/>
            <person name="Hirose Y."/>
            <person name="Kanesaki Y."/>
            <person name="Higuchi S."/>
            <person name="Fujiwara T."/>
            <person name="Onuma R."/>
            <person name="Era A."/>
            <person name="Ohbayashi R."/>
            <person name="Uzuka A."/>
            <person name="Nozaki H."/>
            <person name="Yoshikawa H."/>
            <person name="Miyagishima S.Y."/>
        </authorList>
    </citation>
    <scope>NUCLEOTIDE SEQUENCE [LARGE SCALE GENOMIC DNA]</scope>
    <source>
        <strain evidence="10 11">NIES-2499</strain>
    </source>
</reference>
<evidence type="ECO:0000256" key="7">
    <source>
        <dbReference type="PIRSR" id="PIRSR630616-2"/>
    </source>
</evidence>
<keyword evidence="3 7" id="KW-0547">Nucleotide-binding</keyword>
<dbReference type="InterPro" id="IPR008271">
    <property type="entry name" value="Ser/Thr_kinase_AS"/>
</dbReference>
<evidence type="ECO:0000256" key="4">
    <source>
        <dbReference type="ARBA" id="ARBA00022777"/>
    </source>
</evidence>
<dbReference type="PANTHER" id="PTHR24350">
    <property type="entry name" value="SERINE/THREONINE-PROTEIN KINASE IAL-RELATED"/>
    <property type="match status" value="1"/>
</dbReference>
<protein>
    <recommendedName>
        <fullName evidence="9">Protein kinase domain-containing protein</fullName>
    </recommendedName>
</protein>
<keyword evidence="11" id="KW-1185">Reference proteome</keyword>
<evidence type="ECO:0000313" key="11">
    <source>
        <dbReference type="Proteomes" id="UP000232323"/>
    </source>
</evidence>
<dbReference type="GO" id="GO:0004674">
    <property type="term" value="F:protein serine/threonine kinase activity"/>
    <property type="evidence" value="ECO:0007669"/>
    <property type="project" value="UniProtKB-KW"/>
</dbReference>
<name>A0A250XAE7_9CHLO</name>
<dbReference type="InterPro" id="IPR011009">
    <property type="entry name" value="Kinase-like_dom_sf"/>
</dbReference>
<evidence type="ECO:0000256" key="8">
    <source>
        <dbReference type="PIRSR" id="PIRSR630616-3"/>
    </source>
</evidence>
<gene>
    <name evidence="10" type="ORF">CEUSTIGMA_g7309.t1</name>
</gene>
<keyword evidence="5 7" id="KW-0067">ATP-binding</keyword>
<dbReference type="InterPro" id="IPR000719">
    <property type="entry name" value="Prot_kinase_dom"/>
</dbReference>
<feature type="domain" description="Protein kinase" evidence="9">
    <location>
        <begin position="30"/>
        <end position="311"/>
    </location>
</feature>
<keyword evidence="1" id="KW-0723">Serine/threonine-protein kinase</keyword>
<feature type="binding site" evidence="7">
    <location>
        <position position="174"/>
    </location>
    <ligand>
        <name>ATP</name>
        <dbReference type="ChEBI" id="CHEBI:30616"/>
    </ligand>
</feature>
<evidence type="ECO:0000256" key="5">
    <source>
        <dbReference type="ARBA" id="ARBA00022840"/>
    </source>
</evidence>
<proteinExistence type="predicted"/>
<feature type="active site" description="Proton acceptor" evidence="6">
    <location>
        <position position="155"/>
    </location>
</feature>
<feature type="cross-link" description="Glycyl lysine isopeptide (Lys-Gly) (interchain with G-Cter in SUMO2)" evidence="8">
    <location>
        <position position="157"/>
    </location>
</feature>
<dbReference type="OrthoDB" id="512143at2759"/>
<dbReference type="InterPro" id="IPR030616">
    <property type="entry name" value="Aur-like"/>
</dbReference>
<dbReference type="Proteomes" id="UP000232323">
    <property type="component" value="Unassembled WGS sequence"/>
</dbReference>
<dbReference type="STRING" id="1157962.A0A250XAE7"/>
<dbReference type="AlphaFoldDB" id="A0A250XAE7"/>
<evidence type="ECO:0000256" key="6">
    <source>
        <dbReference type="PIRSR" id="PIRSR630616-1"/>
    </source>
</evidence>
<dbReference type="PROSITE" id="PS00108">
    <property type="entry name" value="PROTEIN_KINASE_ST"/>
    <property type="match status" value="1"/>
</dbReference>
<evidence type="ECO:0000259" key="9">
    <source>
        <dbReference type="PROSITE" id="PS50011"/>
    </source>
</evidence>
<dbReference type="Pfam" id="PF00069">
    <property type="entry name" value="Pkinase"/>
    <property type="match status" value="1"/>
</dbReference>
<dbReference type="EMBL" id="BEGY01000046">
    <property type="protein sequence ID" value="GAX79869.1"/>
    <property type="molecule type" value="Genomic_DNA"/>
</dbReference>
<dbReference type="GO" id="GO:0005524">
    <property type="term" value="F:ATP binding"/>
    <property type="evidence" value="ECO:0007669"/>
    <property type="project" value="UniProtKB-KW"/>
</dbReference>
<keyword evidence="2" id="KW-0808">Transferase</keyword>
<comment type="caution">
    <text evidence="10">The sequence shown here is derived from an EMBL/GenBank/DDBJ whole genome shotgun (WGS) entry which is preliminary data.</text>
</comment>
<keyword evidence="4" id="KW-0418">Kinase</keyword>
<evidence type="ECO:0000256" key="1">
    <source>
        <dbReference type="ARBA" id="ARBA00022527"/>
    </source>
</evidence>